<proteinExistence type="predicted"/>
<evidence type="ECO:0000313" key="3">
    <source>
        <dbReference type="Proteomes" id="UP000603453"/>
    </source>
</evidence>
<feature type="transmembrane region" description="Helical" evidence="1">
    <location>
        <begin position="89"/>
        <end position="111"/>
    </location>
</feature>
<accession>A0A8H7R0B0</accession>
<keyword evidence="1" id="KW-0472">Membrane</keyword>
<protein>
    <submittedName>
        <fullName evidence="2">Uncharacterized protein</fullName>
    </submittedName>
</protein>
<gene>
    <name evidence="2" type="ORF">INT47_007429</name>
</gene>
<sequence>MNPFGQQSGIPMFNQSNHPHRRVVSCCMGIPYGIGVPLVLTSWIVAFYSHLHKSAMIVFGVLNLIFVVVCCFGYSLHLIKRSVHRYRQYAKLLACCVAILILDMLANFILFCIQKDEFEFWCHTQAKDHLNLQFRNNAVLDQSSSSAMFNCSKLFRVEAEFSFACMVLMLIVYAYWVSFIIRVSRNFILLRPEIQMYPDSMRHQLRMQPPMVAPTIPPPDLLKQPNAIPED</sequence>
<organism evidence="2 3">
    <name type="scientific">Mucor saturninus</name>
    <dbReference type="NCBI Taxonomy" id="64648"/>
    <lineage>
        <taxon>Eukaryota</taxon>
        <taxon>Fungi</taxon>
        <taxon>Fungi incertae sedis</taxon>
        <taxon>Mucoromycota</taxon>
        <taxon>Mucoromycotina</taxon>
        <taxon>Mucoromycetes</taxon>
        <taxon>Mucorales</taxon>
        <taxon>Mucorineae</taxon>
        <taxon>Mucoraceae</taxon>
        <taxon>Mucor</taxon>
    </lineage>
</organism>
<dbReference type="OrthoDB" id="2272986at2759"/>
<keyword evidence="1" id="KW-0812">Transmembrane</keyword>
<name>A0A8H7R0B0_9FUNG</name>
<reference evidence="2" key="1">
    <citation type="submission" date="2020-12" db="EMBL/GenBank/DDBJ databases">
        <title>Metabolic potential, ecology and presence of endohyphal bacteria is reflected in genomic diversity of Mucoromycotina.</title>
        <authorList>
            <person name="Muszewska A."/>
            <person name="Okrasinska A."/>
            <person name="Steczkiewicz K."/>
            <person name="Drgas O."/>
            <person name="Orlowska M."/>
            <person name="Perlinska-Lenart U."/>
            <person name="Aleksandrzak-Piekarczyk T."/>
            <person name="Szatraj K."/>
            <person name="Zielenkiewicz U."/>
            <person name="Pilsyk S."/>
            <person name="Malc E."/>
            <person name="Mieczkowski P."/>
            <person name="Kruszewska J.S."/>
            <person name="Biernat P."/>
            <person name="Pawlowska J."/>
        </authorList>
    </citation>
    <scope>NUCLEOTIDE SEQUENCE</scope>
    <source>
        <strain evidence="2">WA0000017839</strain>
    </source>
</reference>
<dbReference type="EMBL" id="JAEPRD010000070">
    <property type="protein sequence ID" value="KAG2201552.1"/>
    <property type="molecule type" value="Genomic_DNA"/>
</dbReference>
<comment type="caution">
    <text evidence="2">The sequence shown here is derived from an EMBL/GenBank/DDBJ whole genome shotgun (WGS) entry which is preliminary data.</text>
</comment>
<keyword evidence="3" id="KW-1185">Reference proteome</keyword>
<feature type="transmembrane region" description="Helical" evidence="1">
    <location>
        <begin position="54"/>
        <end position="77"/>
    </location>
</feature>
<evidence type="ECO:0000256" key="1">
    <source>
        <dbReference type="SAM" id="Phobius"/>
    </source>
</evidence>
<dbReference type="Proteomes" id="UP000603453">
    <property type="component" value="Unassembled WGS sequence"/>
</dbReference>
<feature type="non-terminal residue" evidence="2">
    <location>
        <position position="1"/>
    </location>
</feature>
<keyword evidence="1" id="KW-1133">Transmembrane helix</keyword>
<evidence type="ECO:0000313" key="2">
    <source>
        <dbReference type="EMBL" id="KAG2201552.1"/>
    </source>
</evidence>
<feature type="transmembrane region" description="Helical" evidence="1">
    <location>
        <begin position="161"/>
        <end position="181"/>
    </location>
</feature>
<feature type="transmembrane region" description="Helical" evidence="1">
    <location>
        <begin position="23"/>
        <end position="48"/>
    </location>
</feature>
<dbReference type="AlphaFoldDB" id="A0A8H7R0B0"/>